<proteinExistence type="predicted"/>
<gene>
    <name evidence="1" type="ORF">OVA965_LOCUS37449</name>
    <name evidence="2" type="ORF">TMI583_LOCUS38534</name>
</gene>
<name>A0A8S2FNG3_9BILA</name>
<organism evidence="1 3">
    <name type="scientific">Didymodactylos carnosus</name>
    <dbReference type="NCBI Taxonomy" id="1234261"/>
    <lineage>
        <taxon>Eukaryota</taxon>
        <taxon>Metazoa</taxon>
        <taxon>Spiralia</taxon>
        <taxon>Gnathifera</taxon>
        <taxon>Rotifera</taxon>
        <taxon>Eurotatoria</taxon>
        <taxon>Bdelloidea</taxon>
        <taxon>Philodinida</taxon>
        <taxon>Philodinidae</taxon>
        <taxon>Didymodactylos</taxon>
    </lineage>
</organism>
<evidence type="ECO:0000313" key="1">
    <source>
        <dbReference type="EMBL" id="CAF1512903.1"/>
    </source>
</evidence>
<protein>
    <submittedName>
        <fullName evidence="1">Uncharacterized protein</fullName>
    </submittedName>
</protein>
<sequence>SLNHVDPRYKTFTKYKLKNHNNNSTPNEHMMKTKTKKLHRVPAISDEIIVNKSLSTFAEKYACDGKYFDSIIDDNNDGIDILRCTHQSDSFLDQSITDLLTFTNPNRVLSESMQVVTSRHSSFNDLKHLSDNSCNLLAPVDDYIYRLENSVKITAAHHHYHISSISKNDENNKSFKEMQIGLLPTADENSDELNQQTFKSIVDDQQLRLKESEQHIYQEISIVHVDPKCMLDDDQKLQVTKSKKQLSRIPVLSPNTTRSTMTVRTCVLNKNDQSKKHDNKQSTSITDLLEEWTKLLPKLKTLLTNTRKIPLRVHVNSDEFHCCKQLLRDIELLSSSWTYIVGNFRSILQFHQQNS</sequence>
<accession>A0A8S2FNG3</accession>
<reference evidence="1" key="1">
    <citation type="submission" date="2021-02" db="EMBL/GenBank/DDBJ databases">
        <authorList>
            <person name="Nowell W R."/>
        </authorList>
    </citation>
    <scope>NUCLEOTIDE SEQUENCE</scope>
</reference>
<dbReference type="EMBL" id="CAJNOK010035402">
    <property type="protein sequence ID" value="CAF1512903.1"/>
    <property type="molecule type" value="Genomic_DNA"/>
</dbReference>
<dbReference type="EMBL" id="CAJOBA010057489">
    <property type="protein sequence ID" value="CAF4300606.1"/>
    <property type="molecule type" value="Genomic_DNA"/>
</dbReference>
<comment type="caution">
    <text evidence="1">The sequence shown here is derived from an EMBL/GenBank/DDBJ whole genome shotgun (WGS) entry which is preliminary data.</text>
</comment>
<dbReference type="AlphaFoldDB" id="A0A8S2FNG3"/>
<dbReference type="Proteomes" id="UP000677228">
    <property type="component" value="Unassembled WGS sequence"/>
</dbReference>
<dbReference type="Proteomes" id="UP000682733">
    <property type="component" value="Unassembled WGS sequence"/>
</dbReference>
<evidence type="ECO:0000313" key="3">
    <source>
        <dbReference type="Proteomes" id="UP000677228"/>
    </source>
</evidence>
<feature type="non-terminal residue" evidence="1">
    <location>
        <position position="1"/>
    </location>
</feature>
<evidence type="ECO:0000313" key="2">
    <source>
        <dbReference type="EMBL" id="CAF4300606.1"/>
    </source>
</evidence>